<dbReference type="SUPFAM" id="SSF51735">
    <property type="entry name" value="NAD(P)-binding Rossmann-fold domains"/>
    <property type="match status" value="1"/>
</dbReference>
<evidence type="ECO:0000313" key="9">
    <source>
        <dbReference type="EMBL" id="KAA0060226.1"/>
    </source>
</evidence>
<dbReference type="InterPro" id="IPR036291">
    <property type="entry name" value="NAD(P)-bd_dom_sf"/>
</dbReference>
<evidence type="ECO:0000256" key="5">
    <source>
        <dbReference type="ARBA" id="ARBA00023136"/>
    </source>
</evidence>
<dbReference type="Proteomes" id="UP000321393">
    <property type="component" value="Unassembled WGS sequence"/>
</dbReference>
<sequence length="708" mass="77311">MVQILACRGSLSQNLYVESLALTSATYASAIGNLVPAITFILAVSFRLERMNIGTMRGKAKVMGTLIGIGGAMILTFYKGVELHPWSTRVDLLHKAHNSTGHAAPPEHKIHSQVLGSVMGVGSCFSYALWLIVQAKMSECYPCHYSSTALMCMMGSVQAVGFALCVETQWSRWKLGWNIRLFSVAYTGIVASGVMVTLITWCVRMRGPMFVSVFSPLILLLVAIAASLFLQEKLYIGCVVGGMLMVCGLYMVLWGKSKEIRKITQLAPVESIEAQLQQLGSEGIDLVISPPITPLPKTHDNRQKVELGDKNVMRGDTFSQRCDKLHDQAVVHRFYLQQVRLPPFASSSQAKSSPQAAAGEAFLRSCAAFQNSEEIPWGLTDAKYVVESTDVFTDKDKVAAHLKFEAILSCNYKQDRNPVLSIGIIPLSTGNDLARSSGWRRGGEFENVVFGAVMRRLRRIKGKRKDSNNITMQEQSPKQQPKGAASIVEKNASTSVRLPIILGGWPTTEIPSVGYMPPFRTVLPVDSVLPPPPPAYISFFHPCRRLCSIVVLATATTVPSRRICKIFIICSSRAFNILEILANKHRQSSLLFEDQPPSPSSSLTFEKLPICISFPLPSNGCAGIEPCTLVMDLEGTDGRERGEDDTAFEKQSALFALGVKRSILDAKKDVGITDVGKKGVLDAVETPPGEALGKTFFPTHQTGVGHAT</sequence>
<keyword evidence="4 7" id="KW-1133">Transmembrane helix</keyword>
<evidence type="ECO:0000313" key="10">
    <source>
        <dbReference type="Proteomes" id="UP000321393"/>
    </source>
</evidence>
<protein>
    <submittedName>
        <fullName evidence="9">WAT1-related protein</fullName>
    </submittedName>
</protein>
<dbReference type="AlphaFoldDB" id="A0A5A7V174"/>
<reference evidence="9 10" key="1">
    <citation type="submission" date="2019-08" db="EMBL/GenBank/DDBJ databases">
        <title>Draft genome sequences of two oriental melons (Cucumis melo L. var makuwa).</title>
        <authorList>
            <person name="Kwon S.-Y."/>
        </authorList>
    </citation>
    <scope>NUCLEOTIDE SEQUENCE [LARGE SCALE GENOMIC DNA]</scope>
    <source>
        <strain evidence="10">cv. SW 3</strain>
        <tissue evidence="9">Leaf</tissue>
    </source>
</reference>
<feature type="transmembrane region" description="Helical" evidence="7">
    <location>
        <begin position="60"/>
        <end position="78"/>
    </location>
</feature>
<dbReference type="GO" id="GO:0022857">
    <property type="term" value="F:transmembrane transporter activity"/>
    <property type="evidence" value="ECO:0007669"/>
    <property type="project" value="InterPro"/>
</dbReference>
<evidence type="ECO:0000256" key="6">
    <source>
        <dbReference type="SAM" id="MobiDB-lite"/>
    </source>
</evidence>
<feature type="transmembrane region" description="Helical" evidence="7">
    <location>
        <begin position="25"/>
        <end position="48"/>
    </location>
</feature>
<name>A0A5A7V174_CUCMM</name>
<feature type="domain" description="EamA" evidence="8">
    <location>
        <begin position="115"/>
        <end position="253"/>
    </location>
</feature>
<evidence type="ECO:0000256" key="4">
    <source>
        <dbReference type="ARBA" id="ARBA00022989"/>
    </source>
</evidence>
<evidence type="ECO:0000256" key="7">
    <source>
        <dbReference type="SAM" id="Phobius"/>
    </source>
</evidence>
<dbReference type="OrthoDB" id="1728340at2759"/>
<dbReference type="InterPro" id="IPR037185">
    <property type="entry name" value="EmrE-like"/>
</dbReference>
<keyword evidence="3 7" id="KW-0812">Transmembrane</keyword>
<keyword evidence="5 7" id="KW-0472">Membrane</keyword>
<evidence type="ECO:0000256" key="2">
    <source>
        <dbReference type="ARBA" id="ARBA00007635"/>
    </source>
</evidence>
<dbReference type="GO" id="GO:0016020">
    <property type="term" value="C:membrane"/>
    <property type="evidence" value="ECO:0007669"/>
    <property type="project" value="UniProtKB-SubCell"/>
</dbReference>
<feature type="compositionally biased region" description="Polar residues" evidence="6">
    <location>
        <begin position="468"/>
        <end position="479"/>
    </location>
</feature>
<feature type="transmembrane region" description="Helical" evidence="7">
    <location>
        <begin position="114"/>
        <end position="133"/>
    </location>
</feature>
<feature type="transmembrane region" description="Helical" evidence="7">
    <location>
        <begin position="234"/>
        <end position="253"/>
    </location>
</feature>
<dbReference type="InterPro" id="IPR030184">
    <property type="entry name" value="WAT1-related"/>
</dbReference>
<dbReference type="PANTHER" id="PTHR31218">
    <property type="entry name" value="WAT1-RELATED PROTEIN"/>
    <property type="match status" value="1"/>
</dbReference>
<gene>
    <name evidence="9" type="ORF">E6C27_scaffold386G00550</name>
</gene>
<comment type="similarity">
    <text evidence="2">Belongs to the drug/metabolite transporter (DMT) superfamily. Plant drug/metabolite exporter (P-DME) (TC 2.A.7.4) family.</text>
</comment>
<evidence type="ECO:0000259" key="8">
    <source>
        <dbReference type="Pfam" id="PF00892"/>
    </source>
</evidence>
<dbReference type="InterPro" id="IPR000620">
    <property type="entry name" value="EamA_dom"/>
</dbReference>
<feature type="transmembrane region" description="Helical" evidence="7">
    <location>
        <begin position="210"/>
        <end position="228"/>
    </location>
</feature>
<dbReference type="EMBL" id="SSTE01005687">
    <property type="protein sequence ID" value="KAA0060226.1"/>
    <property type="molecule type" value="Genomic_DNA"/>
</dbReference>
<feature type="region of interest" description="Disordered" evidence="6">
    <location>
        <begin position="464"/>
        <end position="486"/>
    </location>
</feature>
<comment type="subcellular location">
    <subcellularLocation>
        <location evidence="1">Membrane</location>
        <topology evidence="1">Multi-pass membrane protein</topology>
    </subcellularLocation>
</comment>
<dbReference type="Gene3D" id="3.40.50.720">
    <property type="entry name" value="NAD(P)-binding Rossmann-like Domain"/>
    <property type="match status" value="1"/>
</dbReference>
<accession>A0A5A7V174</accession>
<dbReference type="Pfam" id="PF05879">
    <property type="entry name" value="RHD3_GTPase"/>
    <property type="match status" value="1"/>
</dbReference>
<evidence type="ECO:0000256" key="3">
    <source>
        <dbReference type="ARBA" id="ARBA00022692"/>
    </source>
</evidence>
<evidence type="ECO:0000256" key="1">
    <source>
        <dbReference type="ARBA" id="ARBA00004141"/>
    </source>
</evidence>
<proteinExistence type="inferred from homology"/>
<comment type="caution">
    <text evidence="9">The sequence shown here is derived from an EMBL/GenBank/DDBJ whole genome shotgun (WGS) entry which is preliminary data.</text>
</comment>
<organism evidence="9 10">
    <name type="scientific">Cucumis melo var. makuwa</name>
    <name type="common">Oriental melon</name>
    <dbReference type="NCBI Taxonomy" id="1194695"/>
    <lineage>
        <taxon>Eukaryota</taxon>
        <taxon>Viridiplantae</taxon>
        <taxon>Streptophyta</taxon>
        <taxon>Embryophyta</taxon>
        <taxon>Tracheophyta</taxon>
        <taxon>Spermatophyta</taxon>
        <taxon>Magnoliopsida</taxon>
        <taxon>eudicotyledons</taxon>
        <taxon>Gunneridae</taxon>
        <taxon>Pentapetalae</taxon>
        <taxon>rosids</taxon>
        <taxon>fabids</taxon>
        <taxon>Cucurbitales</taxon>
        <taxon>Cucurbitaceae</taxon>
        <taxon>Benincaseae</taxon>
        <taxon>Cucumis</taxon>
    </lineage>
</organism>
<dbReference type="Pfam" id="PF00892">
    <property type="entry name" value="EamA"/>
    <property type="match status" value="1"/>
</dbReference>
<feature type="transmembrane region" description="Helical" evidence="7">
    <location>
        <begin position="184"/>
        <end position="203"/>
    </location>
</feature>
<dbReference type="SUPFAM" id="SSF103481">
    <property type="entry name" value="Multidrug resistance efflux transporter EmrE"/>
    <property type="match status" value="1"/>
</dbReference>